<comment type="similarity">
    <text evidence="8">Belongs to the RING-type zinc finger family. NIP subfamily.</text>
</comment>
<keyword evidence="14" id="KW-1185">Reference proteome</keyword>
<evidence type="ECO:0000313" key="13">
    <source>
        <dbReference type="EMBL" id="URE40757.1"/>
    </source>
</evidence>
<keyword evidence="3" id="KW-0479">Metal-binding</keyword>
<name>A0A9E7I1C0_9LILI</name>
<dbReference type="PROSITE" id="PS50089">
    <property type="entry name" value="ZF_RING_2"/>
    <property type="match status" value="1"/>
</dbReference>
<evidence type="ECO:0000313" key="14">
    <source>
        <dbReference type="Proteomes" id="UP001055439"/>
    </source>
</evidence>
<accession>A0A9E7I1C0</accession>
<dbReference type="InterPro" id="IPR001841">
    <property type="entry name" value="Znf_RING"/>
</dbReference>
<dbReference type="InterPro" id="IPR013083">
    <property type="entry name" value="Znf_RING/FYVE/PHD"/>
</dbReference>
<dbReference type="Proteomes" id="UP001055439">
    <property type="component" value="Chromosome 8"/>
</dbReference>
<dbReference type="GO" id="GO:0008270">
    <property type="term" value="F:zinc ion binding"/>
    <property type="evidence" value="ECO:0007669"/>
    <property type="project" value="UniProtKB-KW"/>
</dbReference>
<dbReference type="PANTHER" id="PTHR46151:SF7">
    <property type="entry name" value="NEP1-INTERACTING PROTEIN 1"/>
    <property type="match status" value="1"/>
</dbReference>
<keyword evidence="2 11" id="KW-0812">Transmembrane</keyword>
<dbReference type="AlphaFoldDB" id="A0A9E7I1C0"/>
<evidence type="ECO:0000256" key="3">
    <source>
        <dbReference type="ARBA" id="ARBA00022723"/>
    </source>
</evidence>
<feature type="compositionally biased region" description="Low complexity" evidence="10">
    <location>
        <begin position="1"/>
        <end position="25"/>
    </location>
</feature>
<dbReference type="OrthoDB" id="8062037at2759"/>
<sequence length="233" mass="24428">MDVFARSSSFSSSSPSSSGRRGSQSRGHRGTASKIIERVICATLTCVFAAVGSLVGAVTGALIGLATESGLLREPESEPSPGQFSASKPSNHLSICGTPGSPEFGAFSMCLLSGRIIREKVDPAMQSAVQSQMSAADLPSIENSDLFATDSTGGLPADAVEKLPKTNITAESLEAAGESLCCSVCLQDFQVGETARRLPHCQHTFHLPCIDAWLVRHGSCPLCRRDVDVPFAL</sequence>
<dbReference type="Gene3D" id="3.30.40.10">
    <property type="entry name" value="Zinc/RING finger domain, C3HC4 (zinc finger)"/>
    <property type="match status" value="1"/>
</dbReference>
<dbReference type="CDD" id="cd23119">
    <property type="entry name" value="RING-H2_NIPL1-like"/>
    <property type="match status" value="1"/>
</dbReference>
<evidence type="ECO:0000256" key="10">
    <source>
        <dbReference type="SAM" id="MobiDB-lite"/>
    </source>
</evidence>
<keyword evidence="4 9" id="KW-0863">Zinc-finger</keyword>
<keyword evidence="7 11" id="KW-0472">Membrane</keyword>
<protein>
    <submittedName>
        <fullName evidence="13">RING</fullName>
    </submittedName>
</protein>
<dbReference type="GO" id="GO:0016020">
    <property type="term" value="C:membrane"/>
    <property type="evidence" value="ECO:0007669"/>
    <property type="project" value="UniProtKB-SubCell"/>
</dbReference>
<evidence type="ECO:0000256" key="11">
    <source>
        <dbReference type="SAM" id="Phobius"/>
    </source>
</evidence>
<evidence type="ECO:0000256" key="5">
    <source>
        <dbReference type="ARBA" id="ARBA00022833"/>
    </source>
</evidence>
<dbReference type="SUPFAM" id="SSF57850">
    <property type="entry name" value="RING/U-box"/>
    <property type="match status" value="1"/>
</dbReference>
<evidence type="ECO:0000259" key="12">
    <source>
        <dbReference type="PROSITE" id="PS50089"/>
    </source>
</evidence>
<proteinExistence type="inferred from homology"/>
<feature type="domain" description="RING-type" evidence="12">
    <location>
        <begin position="182"/>
        <end position="224"/>
    </location>
</feature>
<keyword evidence="6 11" id="KW-1133">Transmembrane helix</keyword>
<evidence type="ECO:0000256" key="4">
    <source>
        <dbReference type="ARBA" id="ARBA00022771"/>
    </source>
</evidence>
<gene>
    <name evidence="13" type="ORF">MUK42_16540</name>
</gene>
<reference evidence="13" key="1">
    <citation type="submission" date="2022-05" db="EMBL/GenBank/DDBJ databases">
        <title>The Musa troglodytarum L. genome provides insights into the mechanism of non-climacteric behaviour and enrichment of carotenoids.</title>
        <authorList>
            <person name="Wang J."/>
        </authorList>
    </citation>
    <scope>NUCLEOTIDE SEQUENCE</scope>
    <source>
        <tissue evidence="13">Leaf</tissue>
    </source>
</reference>
<evidence type="ECO:0000256" key="9">
    <source>
        <dbReference type="PROSITE-ProRule" id="PRU00175"/>
    </source>
</evidence>
<keyword evidence="5" id="KW-0862">Zinc</keyword>
<organism evidence="13 14">
    <name type="scientific">Musa troglodytarum</name>
    <name type="common">fe'i banana</name>
    <dbReference type="NCBI Taxonomy" id="320322"/>
    <lineage>
        <taxon>Eukaryota</taxon>
        <taxon>Viridiplantae</taxon>
        <taxon>Streptophyta</taxon>
        <taxon>Embryophyta</taxon>
        <taxon>Tracheophyta</taxon>
        <taxon>Spermatophyta</taxon>
        <taxon>Magnoliopsida</taxon>
        <taxon>Liliopsida</taxon>
        <taxon>Zingiberales</taxon>
        <taxon>Musaceae</taxon>
        <taxon>Musa</taxon>
    </lineage>
</organism>
<evidence type="ECO:0000256" key="7">
    <source>
        <dbReference type="ARBA" id="ARBA00023136"/>
    </source>
</evidence>
<comment type="subcellular location">
    <subcellularLocation>
        <location evidence="1">Membrane</location>
        <topology evidence="1">Multi-pass membrane protein</topology>
    </subcellularLocation>
</comment>
<evidence type="ECO:0000256" key="1">
    <source>
        <dbReference type="ARBA" id="ARBA00004141"/>
    </source>
</evidence>
<evidence type="ECO:0000256" key="6">
    <source>
        <dbReference type="ARBA" id="ARBA00022989"/>
    </source>
</evidence>
<feature type="region of interest" description="Disordered" evidence="10">
    <location>
        <begin position="1"/>
        <end position="30"/>
    </location>
</feature>
<evidence type="ECO:0000256" key="2">
    <source>
        <dbReference type="ARBA" id="ARBA00022692"/>
    </source>
</evidence>
<dbReference type="EMBL" id="CP097510">
    <property type="protein sequence ID" value="URE40757.1"/>
    <property type="molecule type" value="Genomic_DNA"/>
</dbReference>
<dbReference type="PANTHER" id="PTHR46151">
    <property type="entry name" value="NEP1-INTERACTING PROTEIN-LIKE 2"/>
    <property type="match status" value="1"/>
</dbReference>
<dbReference type="FunFam" id="3.30.40.10:FF:000505">
    <property type="entry name" value="NEP1-interacting protein-like 1"/>
    <property type="match status" value="1"/>
</dbReference>
<dbReference type="SMART" id="SM00184">
    <property type="entry name" value="RING"/>
    <property type="match status" value="1"/>
</dbReference>
<feature type="transmembrane region" description="Helical" evidence="11">
    <location>
        <begin position="39"/>
        <end position="66"/>
    </location>
</feature>
<evidence type="ECO:0000256" key="8">
    <source>
        <dbReference type="ARBA" id="ARBA00061072"/>
    </source>
</evidence>
<dbReference type="Pfam" id="PF13639">
    <property type="entry name" value="zf-RING_2"/>
    <property type="match status" value="1"/>
</dbReference>